<evidence type="ECO:0000313" key="5">
    <source>
        <dbReference type="EMBL" id="MXO60377.1"/>
    </source>
</evidence>
<protein>
    <submittedName>
        <fullName evidence="5">EAL domain-containing protein</fullName>
    </submittedName>
</protein>
<accession>A0A6I4SZB9</accession>
<evidence type="ECO:0000259" key="2">
    <source>
        <dbReference type="PROSITE" id="PS50113"/>
    </source>
</evidence>
<dbReference type="InterPro" id="IPR001633">
    <property type="entry name" value="EAL_dom"/>
</dbReference>
<dbReference type="SUPFAM" id="SSF49785">
    <property type="entry name" value="Galactose-binding domain-like"/>
    <property type="match status" value="1"/>
</dbReference>
<dbReference type="CDD" id="cd01949">
    <property type="entry name" value="GGDEF"/>
    <property type="match status" value="1"/>
</dbReference>
<organism evidence="5 6">
    <name type="scientific">Croceibacterium salegens</name>
    <dbReference type="NCBI Taxonomy" id="1737568"/>
    <lineage>
        <taxon>Bacteria</taxon>
        <taxon>Pseudomonadati</taxon>
        <taxon>Pseudomonadota</taxon>
        <taxon>Alphaproteobacteria</taxon>
        <taxon>Sphingomonadales</taxon>
        <taxon>Erythrobacteraceae</taxon>
        <taxon>Croceibacterium</taxon>
    </lineage>
</organism>
<dbReference type="SUPFAM" id="SSF55785">
    <property type="entry name" value="PYP-like sensor domain (PAS domain)"/>
    <property type="match status" value="1"/>
</dbReference>
<dbReference type="Gene3D" id="3.30.70.270">
    <property type="match status" value="1"/>
</dbReference>
<dbReference type="PANTHER" id="PTHR44757:SF2">
    <property type="entry name" value="BIOFILM ARCHITECTURE MAINTENANCE PROTEIN MBAA"/>
    <property type="match status" value="1"/>
</dbReference>
<dbReference type="CDD" id="cd00130">
    <property type="entry name" value="PAS"/>
    <property type="match status" value="1"/>
</dbReference>
<dbReference type="InterPro" id="IPR052155">
    <property type="entry name" value="Biofilm_reg_signaling"/>
</dbReference>
<name>A0A6I4SZB9_9SPHN</name>
<dbReference type="InterPro" id="IPR000014">
    <property type="entry name" value="PAS"/>
</dbReference>
<dbReference type="PROSITE" id="PS50113">
    <property type="entry name" value="PAC"/>
    <property type="match status" value="1"/>
</dbReference>
<dbReference type="SMART" id="SM00052">
    <property type="entry name" value="EAL"/>
    <property type="match status" value="1"/>
</dbReference>
<dbReference type="PANTHER" id="PTHR44757">
    <property type="entry name" value="DIGUANYLATE CYCLASE DGCP"/>
    <property type="match status" value="1"/>
</dbReference>
<dbReference type="Gene3D" id="3.30.450.20">
    <property type="entry name" value="PAS domain"/>
    <property type="match status" value="1"/>
</dbReference>
<dbReference type="InterPro" id="IPR035919">
    <property type="entry name" value="EAL_sf"/>
</dbReference>
<feature type="domain" description="PAC" evidence="2">
    <location>
        <begin position="340"/>
        <end position="392"/>
    </location>
</feature>
<keyword evidence="1" id="KW-0472">Membrane</keyword>
<dbReference type="AlphaFoldDB" id="A0A6I4SZB9"/>
<dbReference type="InterPro" id="IPR029787">
    <property type="entry name" value="Nucleotide_cyclase"/>
</dbReference>
<dbReference type="EMBL" id="WTYM01000050">
    <property type="protein sequence ID" value="MXO60377.1"/>
    <property type="molecule type" value="Genomic_DNA"/>
</dbReference>
<sequence length="849" mass="94224">MQLAVVRHAGTCDLSSSWRRNSTVELMVVVAALLTGLASYYRDTLTQREQVFGPEDNGTAYASFQYGDETNDGSSTVAVTGGNGLAWTCDLRMTYQYGYCGFGLIFDQYHTGRGLDLTRFDSAIFTLDYEGSGESLRLVFKDKSPRYVELGAPDDEKVNQASIAISPGRHTVKIDLNQFSVAEWWKEGAQPTDELTRTRFDNVTSMEFITAADSEEGQQSLQIDKIAFTGQTMSAETWYSGVAVVWLLLIGAILFVRRGENRKWQRQLVESMQTTFDTIPHMVWSLDANGKASFNRRWKEFTGKNFGPSYWRELQQLVHPEDLRSAIKQWNAGIRLGAEFNIEFRISPCSGHHRWVLARAVPFRNDEGKVTGWYGTCTDIDDRVIAQQALHASIEKERRRSKQLKWTSEHDPLTRLPNRRAFEAKLDNIILDTVDNENTIGLLLVDLDYFKHTNDTMGHAAGDRLLRELAARLKQSVRRQDFVARIGGDEFAVILPGLRNDADLVAIGSGVAATIQLALNIGDHVVRPSASVGGAACWRGGELEAGELLMRADAALYDLKRSARGGFRMFESYMLDDVKKAAFQLARAREAIVDCSITAVYQPKVSIEGGAVAGFEALLRLRRPDGTLGLPDTLAEAFNDYELATKIGEAMQVRVIRDVRGWLDAGLAFGHVSINAAPAEFLRNDYAERLLDVLDRNGVPPSCIEVEVTEHVFVELGREYVARALDRLKSAGVAISLDDFGTGHSSLSYIRDFPVDLIKIDRSYTKLISQDDEIAALVMGLVHLARSLGLKVVAEGVETTQQLELLRAMGCHLAQGHLLGHPVESQQVPTCVAERATLVPNQLFSSQAA</sequence>
<dbReference type="Pfam" id="PF00563">
    <property type="entry name" value="EAL"/>
    <property type="match status" value="1"/>
</dbReference>
<gene>
    <name evidence="5" type="ORF">GRI89_12595</name>
</gene>
<dbReference type="Proteomes" id="UP000433652">
    <property type="component" value="Unassembled WGS sequence"/>
</dbReference>
<comment type="caution">
    <text evidence="5">The sequence shown here is derived from an EMBL/GenBank/DDBJ whole genome shotgun (WGS) entry which is preliminary data.</text>
</comment>
<dbReference type="SUPFAM" id="SSF55073">
    <property type="entry name" value="Nucleotide cyclase"/>
    <property type="match status" value="1"/>
</dbReference>
<dbReference type="PROSITE" id="PS50883">
    <property type="entry name" value="EAL"/>
    <property type="match status" value="1"/>
</dbReference>
<dbReference type="InterPro" id="IPR008979">
    <property type="entry name" value="Galactose-bd-like_sf"/>
</dbReference>
<feature type="transmembrane region" description="Helical" evidence="1">
    <location>
        <begin position="238"/>
        <end position="256"/>
    </location>
</feature>
<dbReference type="InterPro" id="IPR013655">
    <property type="entry name" value="PAS_fold_3"/>
</dbReference>
<evidence type="ECO:0000256" key="1">
    <source>
        <dbReference type="SAM" id="Phobius"/>
    </source>
</evidence>
<dbReference type="InterPro" id="IPR035965">
    <property type="entry name" value="PAS-like_dom_sf"/>
</dbReference>
<dbReference type="NCBIfam" id="TIGR00254">
    <property type="entry name" value="GGDEF"/>
    <property type="match status" value="1"/>
</dbReference>
<dbReference type="PROSITE" id="PS50887">
    <property type="entry name" value="GGDEF"/>
    <property type="match status" value="1"/>
</dbReference>
<evidence type="ECO:0000259" key="4">
    <source>
        <dbReference type="PROSITE" id="PS50887"/>
    </source>
</evidence>
<dbReference type="FunFam" id="3.30.450.20:FF:000099">
    <property type="entry name" value="Sensory box sensor histidine kinase"/>
    <property type="match status" value="1"/>
</dbReference>
<dbReference type="InterPro" id="IPR043128">
    <property type="entry name" value="Rev_trsase/Diguanyl_cyclase"/>
</dbReference>
<evidence type="ECO:0000259" key="3">
    <source>
        <dbReference type="PROSITE" id="PS50883"/>
    </source>
</evidence>
<keyword evidence="6" id="KW-1185">Reference proteome</keyword>
<dbReference type="CDD" id="cd01948">
    <property type="entry name" value="EAL"/>
    <property type="match status" value="1"/>
</dbReference>
<dbReference type="InterPro" id="IPR000160">
    <property type="entry name" value="GGDEF_dom"/>
</dbReference>
<feature type="transmembrane region" description="Helical" evidence="1">
    <location>
        <begin position="24"/>
        <end position="41"/>
    </location>
</feature>
<evidence type="ECO:0000313" key="6">
    <source>
        <dbReference type="Proteomes" id="UP000433652"/>
    </source>
</evidence>
<dbReference type="Pfam" id="PF00990">
    <property type="entry name" value="GGDEF"/>
    <property type="match status" value="1"/>
</dbReference>
<dbReference type="SMART" id="SM00086">
    <property type="entry name" value="PAC"/>
    <property type="match status" value="1"/>
</dbReference>
<dbReference type="Gene3D" id="3.20.20.450">
    <property type="entry name" value="EAL domain"/>
    <property type="match status" value="1"/>
</dbReference>
<keyword evidence="1" id="KW-0812">Transmembrane</keyword>
<dbReference type="SUPFAM" id="SSF141868">
    <property type="entry name" value="EAL domain-like"/>
    <property type="match status" value="1"/>
</dbReference>
<dbReference type="Pfam" id="PF08447">
    <property type="entry name" value="PAS_3"/>
    <property type="match status" value="1"/>
</dbReference>
<feature type="domain" description="GGDEF" evidence="4">
    <location>
        <begin position="438"/>
        <end position="572"/>
    </location>
</feature>
<proteinExistence type="predicted"/>
<dbReference type="InterPro" id="IPR000700">
    <property type="entry name" value="PAS-assoc_C"/>
</dbReference>
<dbReference type="NCBIfam" id="TIGR00229">
    <property type="entry name" value="sensory_box"/>
    <property type="match status" value="1"/>
</dbReference>
<dbReference type="SMART" id="SM00267">
    <property type="entry name" value="GGDEF"/>
    <property type="match status" value="1"/>
</dbReference>
<dbReference type="InterPro" id="IPR001610">
    <property type="entry name" value="PAC"/>
</dbReference>
<keyword evidence="1" id="KW-1133">Transmembrane helix</keyword>
<reference evidence="5 6" key="1">
    <citation type="submission" date="2019-12" db="EMBL/GenBank/DDBJ databases">
        <title>Genomic-based taxomic classification of the family Erythrobacteraceae.</title>
        <authorList>
            <person name="Xu L."/>
        </authorList>
    </citation>
    <scope>NUCLEOTIDE SEQUENCE [LARGE SCALE GENOMIC DNA]</scope>
    <source>
        <strain evidence="5 6">MCCC 1K01500</strain>
    </source>
</reference>
<feature type="domain" description="EAL" evidence="3">
    <location>
        <begin position="581"/>
        <end position="836"/>
    </location>
</feature>
<dbReference type="RefSeq" id="WP_235913337.1">
    <property type="nucleotide sequence ID" value="NZ_WTYM01000050.1"/>
</dbReference>